<reference evidence="2 3" key="1">
    <citation type="submission" date="2022-04" db="EMBL/GenBank/DDBJ databases">
        <title>Mechanism of arsenic methylation and mitigation arsenic toxicity by Bacillus sp. LH14 from an Arsenic-Contaminated Paddy Soil.</title>
        <authorList>
            <person name="Wang D."/>
        </authorList>
    </citation>
    <scope>NUCLEOTIDE SEQUENCE [LARGE SCALE GENOMIC DNA]</scope>
    <source>
        <strain evidence="2 3">LH14</strain>
    </source>
</reference>
<accession>A0ABY4JR73</accession>
<proteinExistence type="predicted"/>
<dbReference type="Proteomes" id="UP000830639">
    <property type="component" value="Chromosome"/>
</dbReference>
<keyword evidence="1" id="KW-0472">Membrane</keyword>
<evidence type="ECO:0000256" key="1">
    <source>
        <dbReference type="SAM" id="Phobius"/>
    </source>
</evidence>
<feature type="transmembrane region" description="Helical" evidence="1">
    <location>
        <begin position="34"/>
        <end position="52"/>
    </location>
</feature>
<keyword evidence="1" id="KW-0812">Transmembrane</keyword>
<organism evidence="2 3">
    <name type="scientific">Gottfriedia acidiceleris</name>
    <dbReference type="NCBI Taxonomy" id="371036"/>
    <lineage>
        <taxon>Bacteria</taxon>
        <taxon>Bacillati</taxon>
        <taxon>Bacillota</taxon>
        <taxon>Bacilli</taxon>
        <taxon>Bacillales</taxon>
        <taxon>Bacillaceae</taxon>
        <taxon>Gottfriedia</taxon>
    </lineage>
</organism>
<evidence type="ECO:0000313" key="2">
    <source>
        <dbReference type="EMBL" id="UPM54800.1"/>
    </source>
</evidence>
<keyword evidence="3" id="KW-1185">Reference proteome</keyword>
<dbReference type="EMBL" id="CP096034">
    <property type="protein sequence ID" value="UPM54800.1"/>
    <property type="molecule type" value="Genomic_DNA"/>
</dbReference>
<evidence type="ECO:0000313" key="3">
    <source>
        <dbReference type="Proteomes" id="UP000830639"/>
    </source>
</evidence>
<gene>
    <name evidence="2" type="ORF">MY490_02705</name>
</gene>
<feature type="transmembrane region" description="Helical" evidence="1">
    <location>
        <begin position="64"/>
        <end position="84"/>
    </location>
</feature>
<keyword evidence="1" id="KW-1133">Transmembrane helix</keyword>
<sequence>MKLGVLIVMSLTILFVEIEGFIKDKLHYHFQYEYVFYPIIGGVLVGLTIFIMQKINPSISNEKINGIISTCVLFFLIIIVPFLLF</sequence>
<dbReference type="RefSeq" id="WP_248267885.1">
    <property type="nucleotide sequence ID" value="NZ_CP096034.1"/>
</dbReference>
<protein>
    <submittedName>
        <fullName evidence="2">Uncharacterized protein</fullName>
    </submittedName>
</protein>
<name>A0ABY4JR73_9BACI</name>